<proteinExistence type="predicted"/>
<keyword evidence="2" id="KW-1185">Reference proteome</keyword>
<comment type="caution">
    <text evidence="1">The sequence shown here is derived from an EMBL/GenBank/DDBJ whole genome shotgun (WGS) entry which is preliminary data.</text>
</comment>
<organism evidence="1 2">
    <name type="scientific">Nonomuraea composti</name>
    <dbReference type="NCBI Taxonomy" id="2720023"/>
    <lineage>
        <taxon>Bacteria</taxon>
        <taxon>Bacillati</taxon>
        <taxon>Actinomycetota</taxon>
        <taxon>Actinomycetes</taxon>
        <taxon>Streptosporangiales</taxon>
        <taxon>Streptosporangiaceae</taxon>
        <taxon>Nonomuraea</taxon>
    </lineage>
</organism>
<evidence type="ECO:0000313" key="1">
    <source>
        <dbReference type="EMBL" id="NJP98776.1"/>
    </source>
</evidence>
<evidence type="ECO:0000313" key="2">
    <source>
        <dbReference type="Proteomes" id="UP000696294"/>
    </source>
</evidence>
<sequence length="289" mass="31824">MKENDMDAGLAVLADHRTPAEGAEFRELVSDWMETVLAHTAGDLFGPTVDPIRRASADLCSTLRIVSLRRGRRTVKEYDGVPEHYPTFWQAGLERPEEMSLVLTAKQADGSMGFPRLVTAAHRFADAPEWMTLTAEAQLAKSAVADGARLPEDFAAALRRHAERHPVQFGFVADDAEPPASALERSLGLFEEDTRPRSDHSIRGYSWVMVINPRVLEAAGGLSHLTGSGAFTAVETLSEGRVFLRATATLQEYTGAAVERVHTALEPVLPWGRPKFDPNLAYRRLIYST</sequence>
<protein>
    <submittedName>
        <fullName evidence="1">Uncharacterized protein</fullName>
    </submittedName>
</protein>
<dbReference type="Proteomes" id="UP000696294">
    <property type="component" value="Unassembled WGS sequence"/>
</dbReference>
<accession>A0ABX1BSK8</accession>
<dbReference type="EMBL" id="JAATEP010000107">
    <property type="protein sequence ID" value="NJP98776.1"/>
    <property type="molecule type" value="Genomic_DNA"/>
</dbReference>
<gene>
    <name evidence="1" type="ORF">HCN51_56755</name>
</gene>
<dbReference type="RefSeq" id="WP_168022073.1">
    <property type="nucleotide sequence ID" value="NZ_JAATEP010000107.1"/>
</dbReference>
<reference evidence="1 2" key="1">
    <citation type="submission" date="2020-03" db="EMBL/GenBank/DDBJ databases">
        <title>WGS of actinomycetes isolated from Thailand.</title>
        <authorList>
            <person name="Thawai C."/>
        </authorList>
    </citation>
    <scope>NUCLEOTIDE SEQUENCE [LARGE SCALE GENOMIC DNA]</scope>
    <source>
        <strain evidence="1 2">FMUSA5-5</strain>
    </source>
</reference>
<name>A0ABX1BSK8_9ACTN</name>